<keyword evidence="1" id="KW-0808">Transferase</keyword>
<keyword evidence="6" id="KW-0695">RNA-directed DNA polymerase</keyword>
<dbReference type="InterPro" id="IPR041373">
    <property type="entry name" value="RT_RNaseH"/>
</dbReference>
<dbReference type="AlphaFoldDB" id="A0A1U8J7J8"/>
<feature type="domain" description="Reverse transcriptase" evidence="8">
    <location>
        <begin position="218"/>
        <end position="311"/>
    </location>
</feature>
<dbReference type="InterPro" id="IPR000477">
    <property type="entry name" value="RT_dom"/>
</dbReference>
<evidence type="ECO:0000313" key="11">
    <source>
        <dbReference type="RefSeq" id="XP_016684174.1"/>
    </source>
</evidence>
<gene>
    <name evidence="11" type="primary">LOC107902518</name>
</gene>
<dbReference type="CDD" id="cd01647">
    <property type="entry name" value="RT_LTR"/>
    <property type="match status" value="1"/>
</dbReference>
<sequence length="353" mass="40584">MDKRDCFGLGYKLDARQKKRELEKKQERRRAQLKGNKSSGTNDLSPYIQNFRVNRYSESWFSIQAIPTPVQNSGRLKMSDERLEDTDQEMYTGDEESYGLDEIESVTPSINPRLVSTARSRGSGRGGSVSRGGRVKRSSGIVTQQSEARVPARAYVVKTGLPPNRKVEFAIEDYLVTAPISIPPYQMSSTELKELKRQLQDLLDRGFIRLSISPWEAPLRGASVFSKIDLKSGYYQLKVKENDVPKTSFRTRYDHYEFLVIPFGLTNAPAAFMDLMNRIFQLYLDQFVVVFIDDILVYLKSESEHDQHLRIDGKVIAYASRQLKQHERNYPTHDLELAAVIFALKIWRHNLYG</sequence>
<evidence type="ECO:0000256" key="3">
    <source>
        <dbReference type="ARBA" id="ARBA00022722"/>
    </source>
</evidence>
<dbReference type="STRING" id="3635.A0A1U8J7J8"/>
<dbReference type="GeneID" id="107902518"/>
<feature type="compositionally biased region" description="Basic and acidic residues" evidence="7">
    <location>
        <begin position="18"/>
        <end position="30"/>
    </location>
</feature>
<keyword evidence="4" id="KW-0255">Endonuclease</keyword>
<dbReference type="InterPro" id="IPR053134">
    <property type="entry name" value="RNA-dir_DNA_polymerase"/>
</dbReference>
<evidence type="ECO:0000259" key="9">
    <source>
        <dbReference type="Pfam" id="PF17917"/>
    </source>
</evidence>
<dbReference type="Pfam" id="PF17917">
    <property type="entry name" value="RT_RNaseH"/>
    <property type="match status" value="1"/>
</dbReference>
<evidence type="ECO:0008006" key="12">
    <source>
        <dbReference type="Google" id="ProtNLM"/>
    </source>
</evidence>
<evidence type="ECO:0000259" key="8">
    <source>
        <dbReference type="Pfam" id="PF00078"/>
    </source>
</evidence>
<evidence type="ECO:0000256" key="2">
    <source>
        <dbReference type="ARBA" id="ARBA00022695"/>
    </source>
</evidence>
<dbReference type="Gene3D" id="3.10.10.10">
    <property type="entry name" value="HIV Type 1 Reverse Transcriptase, subunit A, domain 1"/>
    <property type="match status" value="2"/>
</dbReference>
<accession>A0A1U8J7J8</accession>
<reference evidence="11" key="2">
    <citation type="submission" date="2025-08" db="UniProtKB">
        <authorList>
            <consortium name="RefSeq"/>
        </authorList>
    </citation>
    <scope>IDENTIFICATION</scope>
</reference>
<feature type="domain" description="Reverse transcriptase RNase H-like" evidence="9">
    <location>
        <begin position="313"/>
        <end position="353"/>
    </location>
</feature>
<dbReference type="GO" id="GO:0004519">
    <property type="term" value="F:endonuclease activity"/>
    <property type="evidence" value="ECO:0007669"/>
    <property type="project" value="UniProtKB-KW"/>
</dbReference>
<dbReference type="RefSeq" id="XP_016684174.1">
    <property type="nucleotide sequence ID" value="XM_016828685.1"/>
</dbReference>
<name>A0A1U8J7J8_GOSHI</name>
<dbReference type="PaxDb" id="3635-A0A1U8J7J8"/>
<dbReference type="Proteomes" id="UP000818029">
    <property type="component" value="Chromosome A05"/>
</dbReference>
<evidence type="ECO:0000256" key="5">
    <source>
        <dbReference type="ARBA" id="ARBA00022801"/>
    </source>
</evidence>
<dbReference type="PANTHER" id="PTHR24559">
    <property type="entry name" value="TRANSPOSON TY3-I GAG-POL POLYPROTEIN"/>
    <property type="match status" value="1"/>
</dbReference>
<keyword evidence="3" id="KW-0540">Nuclease</keyword>
<reference evidence="10" key="1">
    <citation type="journal article" date="2020" name="Nat. Genet.">
        <title>Genomic diversifications of five Gossypium allopolyploid species and their impact on cotton improvement.</title>
        <authorList>
            <person name="Chen Z.J."/>
            <person name="Sreedasyam A."/>
            <person name="Ando A."/>
            <person name="Song Q."/>
            <person name="De Santiago L.M."/>
            <person name="Hulse-Kemp A.M."/>
            <person name="Ding M."/>
            <person name="Ye W."/>
            <person name="Kirkbride R.C."/>
            <person name="Jenkins J."/>
            <person name="Plott C."/>
            <person name="Lovell J."/>
            <person name="Lin Y.M."/>
            <person name="Vaughn R."/>
            <person name="Liu B."/>
            <person name="Simpson S."/>
            <person name="Scheffler B.E."/>
            <person name="Wen L."/>
            <person name="Saski C.A."/>
            <person name="Grover C.E."/>
            <person name="Hu G."/>
            <person name="Conover J.L."/>
            <person name="Carlson J.W."/>
            <person name="Shu S."/>
            <person name="Boston L.B."/>
            <person name="Williams M."/>
            <person name="Peterson D.G."/>
            <person name="McGee K."/>
            <person name="Jones D.C."/>
            <person name="Wendel J.F."/>
            <person name="Stelly D.M."/>
            <person name="Grimwood J."/>
            <person name="Schmutz J."/>
        </authorList>
    </citation>
    <scope>NUCLEOTIDE SEQUENCE [LARGE SCALE GENOMIC DNA]</scope>
    <source>
        <strain evidence="10">cv. TM-1</strain>
    </source>
</reference>
<dbReference type="Pfam" id="PF00078">
    <property type="entry name" value="RVT_1"/>
    <property type="match status" value="1"/>
</dbReference>
<feature type="compositionally biased region" description="Polar residues" evidence="7">
    <location>
        <begin position="35"/>
        <end position="46"/>
    </location>
</feature>
<keyword evidence="10" id="KW-1185">Reference proteome</keyword>
<evidence type="ECO:0000256" key="1">
    <source>
        <dbReference type="ARBA" id="ARBA00022679"/>
    </source>
</evidence>
<evidence type="ECO:0000256" key="4">
    <source>
        <dbReference type="ARBA" id="ARBA00022759"/>
    </source>
</evidence>
<evidence type="ECO:0000313" key="10">
    <source>
        <dbReference type="Proteomes" id="UP000818029"/>
    </source>
</evidence>
<evidence type="ECO:0000256" key="7">
    <source>
        <dbReference type="SAM" id="MobiDB-lite"/>
    </source>
</evidence>
<feature type="region of interest" description="Disordered" evidence="7">
    <location>
        <begin position="116"/>
        <end position="143"/>
    </location>
</feature>
<proteinExistence type="predicted"/>
<keyword evidence="5" id="KW-0378">Hydrolase</keyword>
<protein>
    <recommendedName>
        <fullName evidence="12">RNA-directed DNA polymerase homolog</fullName>
    </recommendedName>
</protein>
<dbReference type="KEGG" id="ghi:107902518"/>
<dbReference type="InterPro" id="IPR043502">
    <property type="entry name" value="DNA/RNA_pol_sf"/>
</dbReference>
<keyword evidence="2" id="KW-0548">Nucleotidyltransferase</keyword>
<dbReference type="InterPro" id="IPR043128">
    <property type="entry name" value="Rev_trsase/Diguanyl_cyclase"/>
</dbReference>
<dbReference type="SUPFAM" id="SSF56672">
    <property type="entry name" value="DNA/RNA polymerases"/>
    <property type="match status" value="1"/>
</dbReference>
<organism evidence="10 11">
    <name type="scientific">Gossypium hirsutum</name>
    <name type="common">Upland cotton</name>
    <name type="synonym">Gossypium mexicanum</name>
    <dbReference type="NCBI Taxonomy" id="3635"/>
    <lineage>
        <taxon>Eukaryota</taxon>
        <taxon>Viridiplantae</taxon>
        <taxon>Streptophyta</taxon>
        <taxon>Embryophyta</taxon>
        <taxon>Tracheophyta</taxon>
        <taxon>Spermatophyta</taxon>
        <taxon>Magnoliopsida</taxon>
        <taxon>eudicotyledons</taxon>
        <taxon>Gunneridae</taxon>
        <taxon>Pentapetalae</taxon>
        <taxon>rosids</taxon>
        <taxon>malvids</taxon>
        <taxon>Malvales</taxon>
        <taxon>Malvaceae</taxon>
        <taxon>Malvoideae</taxon>
        <taxon>Gossypium</taxon>
    </lineage>
</organism>
<dbReference type="GO" id="GO:0003964">
    <property type="term" value="F:RNA-directed DNA polymerase activity"/>
    <property type="evidence" value="ECO:0007669"/>
    <property type="project" value="UniProtKB-KW"/>
</dbReference>
<dbReference type="Gene3D" id="3.30.70.270">
    <property type="match status" value="1"/>
</dbReference>
<dbReference type="GO" id="GO:0016787">
    <property type="term" value="F:hydrolase activity"/>
    <property type="evidence" value="ECO:0007669"/>
    <property type="project" value="UniProtKB-KW"/>
</dbReference>
<evidence type="ECO:0000256" key="6">
    <source>
        <dbReference type="ARBA" id="ARBA00022918"/>
    </source>
</evidence>
<dbReference type="PANTHER" id="PTHR24559:SF444">
    <property type="entry name" value="REVERSE TRANSCRIPTASE DOMAIN-CONTAINING PROTEIN"/>
    <property type="match status" value="1"/>
</dbReference>
<feature type="region of interest" description="Disordered" evidence="7">
    <location>
        <begin position="18"/>
        <end position="46"/>
    </location>
</feature>